<proteinExistence type="predicted"/>
<evidence type="ECO:0000259" key="1">
    <source>
        <dbReference type="Pfam" id="PF06048"/>
    </source>
</evidence>
<organism evidence="2 3">
    <name type="scientific">Desulfoferula mesophila</name>
    <dbReference type="NCBI Taxonomy" id="3058419"/>
    <lineage>
        <taxon>Bacteria</taxon>
        <taxon>Pseudomonadati</taxon>
        <taxon>Thermodesulfobacteriota</taxon>
        <taxon>Desulfarculia</taxon>
        <taxon>Desulfarculales</taxon>
        <taxon>Desulfarculaceae</taxon>
        <taxon>Desulfoferula</taxon>
    </lineage>
</organism>
<dbReference type="InterPro" id="IPR034154">
    <property type="entry name" value="TOPRIM_DnaG/twinkle"/>
</dbReference>
<dbReference type="Pfam" id="PF06048">
    <property type="entry name" value="DUF927"/>
    <property type="match status" value="1"/>
</dbReference>
<evidence type="ECO:0000313" key="3">
    <source>
        <dbReference type="Proteomes" id="UP001366166"/>
    </source>
</evidence>
<feature type="domain" description="DUF927" evidence="1">
    <location>
        <begin position="219"/>
        <end position="503"/>
    </location>
</feature>
<dbReference type="Proteomes" id="UP001366166">
    <property type="component" value="Chromosome"/>
</dbReference>
<reference evidence="3" key="1">
    <citation type="journal article" date="2023" name="Arch. Microbiol.">
        <title>Desulfoferula mesophilus gen. nov. sp. nov., a mesophilic sulfate-reducing bacterium isolated from a brackish lake sediment.</title>
        <authorList>
            <person name="Watanabe T."/>
            <person name="Yabe T."/>
            <person name="Tsuji J.M."/>
            <person name="Fukui M."/>
        </authorList>
    </citation>
    <scope>NUCLEOTIDE SEQUENCE [LARGE SCALE GENOMIC DNA]</scope>
    <source>
        <strain evidence="3">12FAK</strain>
    </source>
</reference>
<name>A0AAU9EZW3_9BACT</name>
<sequence>MILAPDTAPDSFRHPHLGEPDQIWCYRDKHGKPFFYVCRFVSENGGKNIRPLSCWQDKTGKHQWEWKHLPAPRPLYGLYSLAWNPYAPVLVVEGEKTADAAQQLFPEMVVVTSPCGSDAAEKAIWDPFKGRDVFIWPDHDQPGREYADAVAEIALAAGANSVRIVEVPDEFPEKWDLADELPVGVTGSRIFQLVKEAHPFSKDQTKKDLPPVSPPDWPFRVDEQGVFKKVETTKAPGETKVEWIKVCSRLDVVARTRDSGGKSWGRLLAVTTREGQTNEWAMPMELLAGDGTAYRAELLKLGLEISPETRARYALHEYINDASPQEWARCVDRLGWHGQVFVLPNQTYGNGQDERVLFQVDRVSDDLFRVKGELEEWKEQIAKLCAGNSRLAFAVSAAFAAPLLHPASLEGGGFHLRGGSSIGKTTALQVAGSVWGGGGVNGYCQSWRATSNGLEAVGVAHCDTLLCLDEMSQINGQDAGQTAYMLSNGQGKSRARKDGTGRPPAQWRLLFLSTGELSLADKVNESGGRASAGQEVRMVDIPADAGASLGIFEDLHDFDSPAALADHLRLNSIQNYGSPARKFLERITTNPEHLTEQLRRARQEFLDKHCPRTADGQVTRVANRFALVAAAGCLATAMGILPWGGDEALKSAGTCFTAWLNQRGGFGSLEEQAGIEAVRRFIQAHGKSRFQSCNGDYDRPIINRAGFVRDGQQGREYLIFPETFRNEICKGMDSKRVLDHLKDRGLLIPDSTGRPARVVRLPSFDDPIRMYVLKNEILGESGDD</sequence>
<accession>A0AAU9EZW3</accession>
<dbReference type="CDD" id="cd01029">
    <property type="entry name" value="TOPRIM_primases"/>
    <property type="match status" value="1"/>
</dbReference>
<dbReference type="InterPro" id="IPR009270">
    <property type="entry name" value="DUF927"/>
</dbReference>
<gene>
    <name evidence="2" type="ORF">FAK_01880</name>
</gene>
<protein>
    <recommendedName>
        <fullName evidence="1">DUF927 domain-containing protein</fullName>
    </recommendedName>
</protein>
<keyword evidence="3" id="KW-1185">Reference proteome</keyword>
<dbReference type="SUPFAM" id="SSF56731">
    <property type="entry name" value="DNA primase core"/>
    <property type="match status" value="1"/>
</dbReference>
<dbReference type="AlphaFoldDB" id="A0AAU9EZW3"/>
<dbReference type="RefSeq" id="WP_338604458.1">
    <property type="nucleotide sequence ID" value="NZ_AP028679.1"/>
</dbReference>
<dbReference type="Gene3D" id="3.40.1360.10">
    <property type="match status" value="1"/>
</dbReference>
<evidence type="ECO:0000313" key="2">
    <source>
        <dbReference type="EMBL" id="BEQ13122.1"/>
    </source>
</evidence>
<dbReference type="KEGG" id="dmp:FAK_01880"/>
<dbReference type="EMBL" id="AP028679">
    <property type="protein sequence ID" value="BEQ13122.1"/>
    <property type="molecule type" value="Genomic_DNA"/>
</dbReference>